<gene>
    <name evidence="2" type="ORF">CDL10_10760</name>
</gene>
<name>A0A2M9R7X1_9FLAO</name>
<accession>A0A2M9R7X1</accession>
<protein>
    <recommendedName>
        <fullName evidence="4">DUF4252 domain-containing protein</fullName>
    </recommendedName>
</protein>
<organism evidence="2 3">
    <name type="scientific">Avrilella dinanensis</name>
    <dbReference type="NCBI Taxonomy" id="2008672"/>
    <lineage>
        <taxon>Bacteria</taxon>
        <taxon>Pseudomonadati</taxon>
        <taxon>Bacteroidota</taxon>
        <taxon>Flavobacteriia</taxon>
        <taxon>Flavobacteriales</taxon>
        <taxon>Flavobacteriaceae</taxon>
        <taxon>Avrilella</taxon>
    </lineage>
</organism>
<dbReference type="Pfam" id="PF14060">
    <property type="entry name" value="DUF4252"/>
    <property type="match status" value="1"/>
</dbReference>
<feature type="signal peptide" evidence="1">
    <location>
        <begin position="1"/>
        <end position="21"/>
    </location>
</feature>
<feature type="chain" id="PRO_5014870634" description="DUF4252 domain-containing protein" evidence="1">
    <location>
        <begin position="22"/>
        <end position="167"/>
    </location>
</feature>
<dbReference type="AlphaFoldDB" id="A0A2M9R7X1"/>
<dbReference type="OrthoDB" id="705638at2"/>
<evidence type="ECO:0000313" key="2">
    <source>
        <dbReference type="EMBL" id="PJR04970.1"/>
    </source>
</evidence>
<evidence type="ECO:0000256" key="1">
    <source>
        <dbReference type="SAM" id="SignalP"/>
    </source>
</evidence>
<keyword evidence="3" id="KW-1185">Reference proteome</keyword>
<keyword evidence="1" id="KW-0732">Signal</keyword>
<evidence type="ECO:0000313" key="3">
    <source>
        <dbReference type="Proteomes" id="UP000231960"/>
    </source>
</evidence>
<evidence type="ECO:0008006" key="4">
    <source>
        <dbReference type="Google" id="ProtNLM"/>
    </source>
</evidence>
<reference evidence="2 3" key="1">
    <citation type="submission" date="2017-06" db="EMBL/GenBank/DDBJ databases">
        <title>Description of Avrilella dinanensis gen. nov. sp. nov.</title>
        <authorList>
            <person name="Leyer C."/>
            <person name="Sassi M."/>
            <person name="Minet J."/>
            <person name="Kayal S."/>
            <person name="Cattoir V."/>
        </authorList>
    </citation>
    <scope>NUCLEOTIDE SEQUENCE [LARGE SCALE GENOMIC DNA]</scope>
    <source>
        <strain evidence="2 3">UR159</strain>
    </source>
</reference>
<proteinExistence type="predicted"/>
<comment type="caution">
    <text evidence="2">The sequence shown here is derived from an EMBL/GenBank/DDBJ whole genome shotgun (WGS) entry which is preliminary data.</text>
</comment>
<dbReference type="Proteomes" id="UP000231960">
    <property type="component" value="Unassembled WGS sequence"/>
</dbReference>
<dbReference type="EMBL" id="NIPO01000001">
    <property type="protein sequence ID" value="PJR04970.1"/>
    <property type="molecule type" value="Genomic_DNA"/>
</dbReference>
<dbReference type="InterPro" id="IPR025348">
    <property type="entry name" value="DUF4252"/>
</dbReference>
<dbReference type="RefSeq" id="WP_100678529.1">
    <property type="nucleotide sequence ID" value="NZ_NIPO01000001.1"/>
</dbReference>
<sequence length="167" mass="18547">MKQITKIFVLLLAFSANALFAQAEFADFEKNAKVELISVNKKMFQMMANVKSDPGDKETQAYNQLIKKLDLLKSYETTDSSVSGQLQSAAQKYVTNNKLVELMKVSEGGLNATYYVNQSATRTNINELLMVSKQSSKNTVMLIKGNFSLDELSALTKKMNISAIPTN</sequence>